<proteinExistence type="predicted"/>
<accession>A0ABX3DD20</accession>
<dbReference type="EMBL" id="MKFT01000001">
    <property type="protein sequence ID" value="OHY96023.1"/>
    <property type="molecule type" value="Genomic_DNA"/>
</dbReference>
<keyword evidence="1" id="KW-0472">Membrane</keyword>
<keyword evidence="3" id="KW-1185">Reference proteome</keyword>
<evidence type="ECO:0000313" key="2">
    <source>
        <dbReference type="EMBL" id="OHY96023.1"/>
    </source>
</evidence>
<keyword evidence="1" id="KW-0812">Transmembrane</keyword>
<keyword evidence="1" id="KW-1133">Transmembrane helix</keyword>
<comment type="caution">
    <text evidence="2">The sequence shown here is derived from an EMBL/GenBank/DDBJ whole genome shotgun (WGS) entry which is preliminary data.</text>
</comment>
<gene>
    <name evidence="2" type="ORF">BI375_00490</name>
</gene>
<reference evidence="2 3" key="1">
    <citation type="submission" date="2016-09" db="EMBL/GenBank/DDBJ databases">
        <title>Isolation, identification and antibiotic sensitivity analysis of bacterial pathogen from juvenile Hippocampus erectus with tail-rotted disease.</title>
        <authorList>
            <person name="Yang Q."/>
        </authorList>
    </citation>
    <scope>NUCLEOTIDE SEQUENCE [LARGE SCALE GENOMIC DNA]</scope>
    <source>
        <strain evidence="2 3">HM-10</strain>
    </source>
</reference>
<organism evidence="2 3">
    <name type="scientific">Vibrio rotiferianus</name>
    <dbReference type="NCBI Taxonomy" id="190895"/>
    <lineage>
        <taxon>Bacteria</taxon>
        <taxon>Pseudomonadati</taxon>
        <taxon>Pseudomonadota</taxon>
        <taxon>Gammaproteobacteria</taxon>
        <taxon>Vibrionales</taxon>
        <taxon>Vibrionaceae</taxon>
        <taxon>Vibrio</taxon>
    </lineage>
</organism>
<dbReference type="Proteomes" id="UP000180133">
    <property type="component" value="Unassembled WGS sequence"/>
</dbReference>
<evidence type="ECO:0000313" key="3">
    <source>
        <dbReference type="Proteomes" id="UP000180133"/>
    </source>
</evidence>
<name>A0ABX3DD20_9VIBR</name>
<protein>
    <submittedName>
        <fullName evidence="2">Uncharacterized protein</fullName>
    </submittedName>
</protein>
<sequence length="227" mass="25123">MTQRNSSSLCDEKSYVILASQGETKNLITACCKPESDELPQYILRVDSESRSFLTVQNDGSHLGAQPYNTSSDVIPDEPKRAIWNLALNITTEIPNYAPSSLSGMTQRNSSSLRDKKSYVILASQGETKNLITACCKPESDELPQYNLRVDSESRSFLAVQNDGYLPYNTGSDVIPDEPKRAIRNFSLRRAPNPISRTSRCTALLLYLLPTAFYAGTSATILLKDLS</sequence>
<feature type="transmembrane region" description="Helical" evidence="1">
    <location>
        <begin position="204"/>
        <end position="223"/>
    </location>
</feature>
<evidence type="ECO:0000256" key="1">
    <source>
        <dbReference type="SAM" id="Phobius"/>
    </source>
</evidence>